<dbReference type="InterPro" id="IPR015943">
    <property type="entry name" value="WD40/YVTN_repeat-like_dom_sf"/>
</dbReference>
<evidence type="ECO:0000313" key="9">
    <source>
        <dbReference type="Proteomes" id="UP000694941"/>
    </source>
</evidence>
<comment type="pathway">
    <text evidence="1">Protein modification; peptidyl-diphthamide biosynthesis.</text>
</comment>
<evidence type="ECO:0000256" key="6">
    <source>
        <dbReference type="ARBA" id="ARBA00039131"/>
    </source>
</evidence>
<name>A0ABM1BU69_LIMPO</name>
<gene>
    <name evidence="10" type="primary">LOC106472617</name>
</gene>
<keyword evidence="3" id="KW-0677">Repeat</keyword>
<keyword evidence="9" id="KW-1185">Reference proteome</keyword>
<evidence type="ECO:0000313" key="10">
    <source>
        <dbReference type="RefSeq" id="XP_013788723.1"/>
    </source>
</evidence>
<dbReference type="PANTHER" id="PTHR46042">
    <property type="entry name" value="DIPHTHINE METHYLTRANSFERASE"/>
    <property type="match status" value="1"/>
</dbReference>
<dbReference type="Pfam" id="PF00400">
    <property type="entry name" value="WD40"/>
    <property type="match status" value="1"/>
</dbReference>
<sequence>MAQTYDSSTFPLKMWETDVDYYADSVEWCPVNPYQDLLLCGMYQLEEDKSVTEGAGFNSQTRVGCLQLFQLTQEDTCFLQYKLQTSGVLDVKWSPHMIHRYCLVGVASADGQLVLYNLKNVDDSPNFVLEEFSKKTLDESFSNLALSLDWFNWKQPSLDPKVVVSDSNGQMTVLQLTETNLDILHQWNAHSFECWIGAANYFDPSVVFSGGDDCLLKSWDIRMSTIHPVFTCKKHSMGVTSIHKSKKKEYMLASGSYDEHVILWDTRHMKHLKESNVKEDFLQWLQPVFRKRMNNGIEDKLNRQAMADTRAIKNQEQQERRQAIVAARMIETAEQRTIAQITKRGGMATARTARS</sequence>
<dbReference type="PROSITE" id="PS00678">
    <property type="entry name" value="WD_REPEATS_1"/>
    <property type="match status" value="1"/>
</dbReference>
<comment type="catalytic activity">
    <reaction evidence="7">
        <text>diphthine methyl ester-[translation elongation factor 2] + H2O = diphthine-[translation elongation factor 2] + methanol + H(+)</text>
        <dbReference type="Rhea" id="RHEA:42656"/>
        <dbReference type="Rhea" id="RHEA-COMP:10172"/>
        <dbReference type="Rhea" id="RHEA-COMP:10173"/>
        <dbReference type="ChEBI" id="CHEBI:15377"/>
        <dbReference type="ChEBI" id="CHEBI:15378"/>
        <dbReference type="ChEBI" id="CHEBI:17790"/>
        <dbReference type="ChEBI" id="CHEBI:79005"/>
        <dbReference type="ChEBI" id="CHEBI:82696"/>
        <dbReference type="EC" id="3.1.1.97"/>
    </reaction>
</comment>
<dbReference type="SMART" id="SM00320">
    <property type="entry name" value="WD40"/>
    <property type="match status" value="3"/>
</dbReference>
<dbReference type="EC" id="3.1.1.97" evidence="6"/>
<evidence type="ECO:0000256" key="4">
    <source>
        <dbReference type="ARBA" id="ARBA00022801"/>
    </source>
</evidence>
<dbReference type="Gene3D" id="2.130.10.10">
    <property type="entry name" value="YVTN repeat-like/Quinoprotein amine dehydrogenase"/>
    <property type="match status" value="1"/>
</dbReference>
<organism evidence="9 10">
    <name type="scientific">Limulus polyphemus</name>
    <name type="common">Atlantic horseshoe crab</name>
    <dbReference type="NCBI Taxonomy" id="6850"/>
    <lineage>
        <taxon>Eukaryota</taxon>
        <taxon>Metazoa</taxon>
        <taxon>Ecdysozoa</taxon>
        <taxon>Arthropoda</taxon>
        <taxon>Chelicerata</taxon>
        <taxon>Merostomata</taxon>
        <taxon>Xiphosura</taxon>
        <taxon>Limulidae</taxon>
        <taxon>Limulus</taxon>
    </lineage>
</organism>
<dbReference type="InterPro" id="IPR036322">
    <property type="entry name" value="WD40_repeat_dom_sf"/>
</dbReference>
<keyword evidence="2 8" id="KW-0853">WD repeat</keyword>
<dbReference type="RefSeq" id="XP_013788723.1">
    <property type="nucleotide sequence ID" value="XM_013933269.2"/>
</dbReference>
<keyword evidence="4" id="KW-0378">Hydrolase</keyword>
<evidence type="ECO:0000256" key="8">
    <source>
        <dbReference type="PROSITE-ProRule" id="PRU00221"/>
    </source>
</evidence>
<comment type="similarity">
    <text evidence="5">Belongs to the DPH7 family.</text>
</comment>
<dbReference type="PROSITE" id="PS50082">
    <property type="entry name" value="WD_REPEATS_2"/>
    <property type="match status" value="1"/>
</dbReference>
<dbReference type="InterPro" id="IPR052415">
    <property type="entry name" value="Diphthine_MTase"/>
</dbReference>
<reference evidence="10" key="1">
    <citation type="submission" date="2025-08" db="UniProtKB">
        <authorList>
            <consortium name="RefSeq"/>
        </authorList>
    </citation>
    <scope>IDENTIFICATION</scope>
    <source>
        <tissue evidence="10">Muscle</tissue>
    </source>
</reference>
<evidence type="ECO:0000256" key="5">
    <source>
        <dbReference type="ARBA" id="ARBA00038092"/>
    </source>
</evidence>
<proteinExistence type="inferred from homology"/>
<dbReference type="Proteomes" id="UP000694941">
    <property type="component" value="Unplaced"/>
</dbReference>
<dbReference type="SUPFAM" id="SSF50978">
    <property type="entry name" value="WD40 repeat-like"/>
    <property type="match status" value="1"/>
</dbReference>
<dbReference type="PANTHER" id="PTHR46042:SF1">
    <property type="entry name" value="DIPHTHINE METHYLTRANSFERASE"/>
    <property type="match status" value="1"/>
</dbReference>
<evidence type="ECO:0000256" key="2">
    <source>
        <dbReference type="ARBA" id="ARBA00022574"/>
    </source>
</evidence>
<feature type="repeat" description="WD" evidence="8">
    <location>
        <begin position="232"/>
        <end position="274"/>
    </location>
</feature>
<evidence type="ECO:0000256" key="1">
    <source>
        <dbReference type="ARBA" id="ARBA00005156"/>
    </source>
</evidence>
<protein>
    <recommendedName>
        <fullName evidence="6">methylated diphthine methylhydrolase</fullName>
        <ecNumber evidence="6">3.1.1.97</ecNumber>
    </recommendedName>
</protein>
<dbReference type="InterPro" id="IPR001680">
    <property type="entry name" value="WD40_rpt"/>
</dbReference>
<dbReference type="InterPro" id="IPR019775">
    <property type="entry name" value="WD40_repeat_CS"/>
</dbReference>
<accession>A0ABM1BU69</accession>
<dbReference type="GeneID" id="106472617"/>
<evidence type="ECO:0000256" key="7">
    <source>
        <dbReference type="ARBA" id="ARBA00047551"/>
    </source>
</evidence>
<evidence type="ECO:0000256" key="3">
    <source>
        <dbReference type="ARBA" id="ARBA00022737"/>
    </source>
</evidence>